<keyword evidence="3" id="KW-1185">Reference proteome</keyword>
<name>A0A8E2DQY4_9APHY</name>
<reference evidence="2 3" key="1">
    <citation type="submission" date="2016-07" db="EMBL/GenBank/DDBJ databases">
        <title>Draft genome of the white-rot fungus Obba rivulosa 3A-2.</title>
        <authorList>
            <consortium name="DOE Joint Genome Institute"/>
            <person name="Miettinen O."/>
            <person name="Riley R."/>
            <person name="Acob R."/>
            <person name="Barry K."/>
            <person name="Cullen D."/>
            <person name="De Vries R."/>
            <person name="Hainaut M."/>
            <person name="Hatakka A."/>
            <person name="Henrissat B."/>
            <person name="Hilden K."/>
            <person name="Kuo R."/>
            <person name="Labutti K."/>
            <person name="Lipzen A."/>
            <person name="Makela M.R."/>
            <person name="Sandor L."/>
            <person name="Spatafora J.W."/>
            <person name="Grigoriev I.V."/>
            <person name="Hibbett D.S."/>
        </authorList>
    </citation>
    <scope>NUCLEOTIDE SEQUENCE [LARGE SCALE GENOMIC DNA]</scope>
    <source>
        <strain evidence="2 3">3A-2</strain>
    </source>
</reference>
<dbReference type="AlphaFoldDB" id="A0A8E2DQY4"/>
<accession>A0A8E2DQY4</accession>
<protein>
    <submittedName>
        <fullName evidence="2">Uncharacterized protein</fullName>
    </submittedName>
</protein>
<proteinExistence type="predicted"/>
<gene>
    <name evidence="2" type="ORF">OBBRIDRAFT_801542</name>
</gene>
<dbReference type="Proteomes" id="UP000250043">
    <property type="component" value="Unassembled WGS sequence"/>
</dbReference>
<sequence length="129" mass="14089">MYKVALVLLVVLHCARWSWWKLLAREASDFSGYLKSESAADVAQKAICADEYSPIFSQDKSVAEIWEGAVEAVDNPRTLGDFANEGYGRMDRIEGQSGPEGFVTPRAWAKGLAEYDLQAARSAAGGLVD</sequence>
<feature type="chain" id="PRO_5034557389" evidence="1">
    <location>
        <begin position="21"/>
        <end position="129"/>
    </location>
</feature>
<evidence type="ECO:0000313" key="3">
    <source>
        <dbReference type="Proteomes" id="UP000250043"/>
    </source>
</evidence>
<evidence type="ECO:0000313" key="2">
    <source>
        <dbReference type="EMBL" id="OCH94049.1"/>
    </source>
</evidence>
<keyword evidence="1" id="KW-0732">Signal</keyword>
<evidence type="ECO:0000256" key="1">
    <source>
        <dbReference type="SAM" id="SignalP"/>
    </source>
</evidence>
<dbReference type="EMBL" id="KV722348">
    <property type="protein sequence ID" value="OCH94049.1"/>
    <property type="molecule type" value="Genomic_DNA"/>
</dbReference>
<feature type="signal peptide" evidence="1">
    <location>
        <begin position="1"/>
        <end position="20"/>
    </location>
</feature>
<organism evidence="2 3">
    <name type="scientific">Obba rivulosa</name>
    <dbReference type="NCBI Taxonomy" id="1052685"/>
    <lineage>
        <taxon>Eukaryota</taxon>
        <taxon>Fungi</taxon>
        <taxon>Dikarya</taxon>
        <taxon>Basidiomycota</taxon>
        <taxon>Agaricomycotina</taxon>
        <taxon>Agaricomycetes</taxon>
        <taxon>Polyporales</taxon>
        <taxon>Gelatoporiaceae</taxon>
        <taxon>Obba</taxon>
    </lineage>
</organism>